<gene>
    <name evidence="3" type="ORF">ASS94_00625</name>
</gene>
<dbReference type="AlphaFoldDB" id="A0AAP7IGC5"/>
<dbReference type="GO" id="GO:0006139">
    <property type="term" value="P:nucleobase-containing compound metabolic process"/>
    <property type="evidence" value="ECO:0007669"/>
    <property type="project" value="InterPro"/>
</dbReference>
<evidence type="ECO:0000313" key="4">
    <source>
        <dbReference type="Proteomes" id="UP000095464"/>
    </source>
</evidence>
<dbReference type="RefSeq" id="WP_069854258.1">
    <property type="nucleotide sequence ID" value="NZ_LNPX01000004.1"/>
</dbReference>
<dbReference type="EMBL" id="LNPX01000004">
    <property type="protein sequence ID" value="OEK58858.1"/>
    <property type="molecule type" value="Genomic_DNA"/>
</dbReference>
<dbReference type="InterPro" id="IPR010095">
    <property type="entry name" value="Cas12f1-like_TNB"/>
</dbReference>
<keyword evidence="1" id="KW-0238">DNA-binding</keyword>
<dbReference type="Gene3D" id="3.30.420.140">
    <property type="entry name" value="YqgF/RNase H-like domain"/>
    <property type="match status" value="1"/>
</dbReference>
<comment type="caution">
    <text evidence="3">The sequence shown here is derived from an EMBL/GenBank/DDBJ whole genome shotgun (WGS) entry which is preliminary data.</text>
</comment>
<reference evidence="4" key="1">
    <citation type="submission" date="2015-11" db="EMBL/GenBank/DDBJ databases">
        <title>Genomic diversity of Staphylococcus saprophyticus strains from urinary tract infections, animal surfaces, and fermented foods.</title>
        <authorList>
            <person name="Wolfe B.E."/>
        </authorList>
    </citation>
    <scope>NUCLEOTIDE SEQUENCE [LARGE SCALE GENOMIC DNA]</scope>
    <source>
        <strain evidence="4">738_7</strain>
    </source>
</reference>
<evidence type="ECO:0000259" key="2">
    <source>
        <dbReference type="Pfam" id="PF07282"/>
    </source>
</evidence>
<dbReference type="GO" id="GO:0003677">
    <property type="term" value="F:DNA binding"/>
    <property type="evidence" value="ECO:0007669"/>
    <property type="project" value="UniProtKB-KW"/>
</dbReference>
<dbReference type="Proteomes" id="UP000095464">
    <property type="component" value="Unassembled WGS sequence"/>
</dbReference>
<accession>A0AAP7IGC5</accession>
<evidence type="ECO:0000313" key="3">
    <source>
        <dbReference type="EMBL" id="OEK58858.1"/>
    </source>
</evidence>
<name>A0AAP7IGC5_9STAP</name>
<evidence type="ECO:0000256" key="1">
    <source>
        <dbReference type="ARBA" id="ARBA00023125"/>
    </source>
</evidence>
<dbReference type="Pfam" id="PF07282">
    <property type="entry name" value="Cas12f1-like_TNB"/>
    <property type="match status" value="1"/>
</dbReference>
<proteinExistence type="predicted"/>
<sequence length="250" mass="29501">MNYINVNTLINFIQCEMTTEDIKNIDISQSTLYKAKHNPDYILRMRFENIIKLSEYIIKKRLEKKRVSYVGIDIGTSNILTASDKDMKRTLIIENKRIYNAIKTYNRWLNGKNPTKESSENSKETLLRTIETNVAKLINELTNHYIEPVTFVVGKVYQESEKIRPHYTLYRIFVEKMREEMHYRNIGIEIEDESYTSIICPECNHRDSGNRTNSNQFRCKSCGFSHENDDVVASVNIVKRYLENREDNAF</sequence>
<protein>
    <recommendedName>
        <fullName evidence="2">Cas12f1-like TNB domain-containing protein</fullName>
    </recommendedName>
</protein>
<dbReference type="InterPro" id="IPR037027">
    <property type="entry name" value="YqgF/RNaseH-like_dom_sf"/>
</dbReference>
<feature type="domain" description="Cas12f1-like TNB" evidence="2">
    <location>
        <begin position="170"/>
        <end position="237"/>
    </location>
</feature>
<organism evidence="3 4">
    <name type="scientific">Staphylococcus equorum</name>
    <dbReference type="NCBI Taxonomy" id="246432"/>
    <lineage>
        <taxon>Bacteria</taxon>
        <taxon>Bacillati</taxon>
        <taxon>Bacillota</taxon>
        <taxon>Bacilli</taxon>
        <taxon>Bacillales</taxon>
        <taxon>Staphylococcaceae</taxon>
        <taxon>Staphylococcus</taxon>
    </lineage>
</organism>